<dbReference type="EMBL" id="CP016199">
    <property type="protein sequence ID" value="ASS37206.1"/>
    <property type="molecule type" value="Genomic_DNA"/>
</dbReference>
<proteinExistence type="predicted"/>
<dbReference type="AlphaFoldDB" id="A0A223AQH7"/>
<evidence type="ECO:0000313" key="2">
    <source>
        <dbReference type="Proteomes" id="UP000214689"/>
    </source>
</evidence>
<keyword evidence="2" id="KW-1185">Reference proteome</keyword>
<organism evidence="1 2">
    <name type="scientific">Mogibacterium pumilum</name>
    <dbReference type="NCBI Taxonomy" id="86332"/>
    <lineage>
        <taxon>Bacteria</taxon>
        <taxon>Bacillati</taxon>
        <taxon>Bacillota</taxon>
        <taxon>Clostridia</taxon>
        <taxon>Peptostreptococcales</taxon>
        <taxon>Anaerovoracaceae</taxon>
        <taxon>Mogibacterium</taxon>
    </lineage>
</organism>
<protein>
    <submittedName>
        <fullName evidence="1">Uncharacterized protein</fullName>
    </submittedName>
</protein>
<dbReference type="OrthoDB" id="9772630at2"/>
<gene>
    <name evidence="1" type="ORF">AXF17_01105</name>
</gene>
<evidence type="ECO:0000313" key="1">
    <source>
        <dbReference type="EMBL" id="ASS37206.1"/>
    </source>
</evidence>
<sequence length="158" mass="18247">MLTKKQFQMKYNLTKREVDGICEYYGIKKNKGQFQIPDDTVPVYIPDKRCVDKEFCLYLFVADAIRKKVTLVPELFYSKDDEVKTVVRVMRDKGLIERLEGKPEESLEYQDYILGPEFADWKRNATGNFKVIKELLGTVVESSSKGAAAAVLEHYTTM</sequence>
<dbReference type="RefSeq" id="WP_094233424.1">
    <property type="nucleotide sequence ID" value="NZ_CP016199.1"/>
</dbReference>
<accession>A0A223AQH7</accession>
<dbReference type="Proteomes" id="UP000214689">
    <property type="component" value="Chromosome"/>
</dbReference>
<reference evidence="2" key="1">
    <citation type="submission" date="2016-05" db="EMBL/GenBank/DDBJ databases">
        <authorList>
            <person name="Holder M.E."/>
            <person name="Ajami N.J."/>
            <person name="Petrosino J.F."/>
        </authorList>
    </citation>
    <scope>NUCLEOTIDE SEQUENCE [LARGE SCALE GENOMIC DNA]</scope>
    <source>
        <strain evidence="2">ATCC 700696</strain>
    </source>
</reference>
<name>A0A223AQH7_9FIRM</name>